<gene>
    <name evidence="3" type="ORF">C1SCF055_LOCUS32951</name>
</gene>
<dbReference type="InterPro" id="IPR001680">
    <property type="entry name" value="WD40_rpt"/>
</dbReference>
<evidence type="ECO:0000256" key="2">
    <source>
        <dbReference type="ARBA" id="ARBA00022737"/>
    </source>
</evidence>
<dbReference type="AlphaFoldDB" id="A0A9P1GAY7"/>
<proteinExistence type="predicted"/>
<protein>
    <submittedName>
        <fullName evidence="3">Uncharacterized protein</fullName>
    </submittedName>
</protein>
<organism evidence="3">
    <name type="scientific">Cladocopium goreaui</name>
    <dbReference type="NCBI Taxonomy" id="2562237"/>
    <lineage>
        <taxon>Eukaryota</taxon>
        <taxon>Sar</taxon>
        <taxon>Alveolata</taxon>
        <taxon>Dinophyceae</taxon>
        <taxon>Suessiales</taxon>
        <taxon>Symbiodiniaceae</taxon>
        <taxon>Cladocopium</taxon>
    </lineage>
</organism>
<dbReference type="Proteomes" id="UP001152797">
    <property type="component" value="Unassembled WGS sequence"/>
</dbReference>
<dbReference type="OrthoDB" id="10264376at2759"/>
<reference evidence="3" key="1">
    <citation type="submission" date="2022-10" db="EMBL/GenBank/DDBJ databases">
        <authorList>
            <person name="Chen Y."/>
            <person name="Dougan E. K."/>
            <person name="Chan C."/>
            <person name="Rhodes N."/>
            <person name="Thang M."/>
        </authorList>
    </citation>
    <scope>NUCLEOTIDE SEQUENCE</scope>
</reference>
<evidence type="ECO:0000256" key="1">
    <source>
        <dbReference type="ARBA" id="ARBA00022574"/>
    </source>
</evidence>
<evidence type="ECO:0000313" key="4">
    <source>
        <dbReference type="EMBL" id="CAL1160766.1"/>
    </source>
</evidence>
<evidence type="ECO:0000313" key="3">
    <source>
        <dbReference type="EMBL" id="CAI4007391.1"/>
    </source>
</evidence>
<keyword evidence="1" id="KW-0853">WD repeat</keyword>
<name>A0A9P1GAY7_9DINO</name>
<dbReference type="SMART" id="SM00320">
    <property type="entry name" value="WD40"/>
    <property type="match status" value="4"/>
</dbReference>
<evidence type="ECO:0000313" key="5">
    <source>
        <dbReference type="Proteomes" id="UP001152797"/>
    </source>
</evidence>
<dbReference type="EMBL" id="CAMXCT030004035">
    <property type="protein sequence ID" value="CAL4794703.1"/>
    <property type="molecule type" value="Genomic_DNA"/>
</dbReference>
<keyword evidence="2" id="KW-0677">Repeat</keyword>
<keyword evidence="5" id="KW-1185">Reference proteome</keyword>
<dbReference type="EMBL" id="CAMXCT010004035">
    <property type="protein sequence ID" value="CAI4007391.1"/>
    <property type="molecule type" value="Genomic_DNA"/>
</dbReference>
<accession>A0A9P1GAY7</accession>
<dbReference type="InterPro" id="IPR051179">
    <property type="entry name" value="WD_repeat_multifunction"/>
</dbReference>
<dbReference type="PANTHER" id="PTHR19857">
    <property type="entry name" value="MITOCHONDRIAL DIVISION PROTEIN 1-RELATED"/>
    <property type="match status" value="1"/>
</dbReference>
<dbReference type="InterPro" id="IPR015943">
    <property type="entry name" value="WD40/YVTN_repeat-like_dom_sf"/>
</dbReference>
<sequence length="420" mass="45594">MFLLAAPGPRTSPLLRLCSAQPPGAVPASFATVPASASAWAVALGPLVGRKVLRSSRSRASRVKAAESESAATVGDDAKFLAELQKRVQEVNAQLEVRRERIDRNWRRGRAKAQPAVIIQDDWVRRVALSGDEVFVGTASSGIRRHVLGAVEARQVFRVQGSPSRMVPADHQAQADPETSITSMAWNGRYLCAGLAGGRLQVWNEEAWLILDRSVDTRPCYVCVHDDVLVAAAGDSVMCWDVKNLEDLPLCKIQASCRVHCLAPAFEDSIILGLADGSVELRQLRRLSLSARRAAAHGAPVSAAAVDATGPGRLVTGDDAGRVKCWEMNEKMPGEDWTLRWTRSDHKGRIVAIQRGGGGSVLTAALDGRIIAWDAETGEFVFNIPNHKVWLGSMCLSEEQDLLVTDGRDNAVYLYNFAEE</sequence>
<dbReference type="SUPFAM" id="SSF50978">
    <property type="entry name" value="WD40 repeat-like"/>
    <property type="match status" value="1"/>
</dbReference>
<comment type="caution">
    <text evidence="3">The sequence shown here is derived from an EMBL/GenBank/DDBJ whole genome shotgun (WGS) entry which is preliminary data.</text>
</comment>
<dbReference type="Gene3D" id="2.130.10.10">
    <property type="entry name" value="YVTN repeat-like/Quinoprotein amine dehydrogenase"/>
    <property type="match status" value="2"/>
</dbReference>
<dbReference type="EMBL" id="CAMXCT020004035">
    <property type="protein sequence ID" value="CAL1160766.1"/>
    <property type="molecule type" value="Genomic_DNA"/>
</dbReference>
<reference evidence="4" key="2">
    <citation type="submission" date="2024-04" db="EMBL/GenBank/DDBJ databases">
        <authorList>
            <person name="Chen Y."/>
            <person name="Shah S."/>
            <person name="Dougan E. K."/>
            <person name="Thang M."/>
            <person name="Chan C."/>
        </authorList>
    </citation>
    <scope>NUCLEOTIDE SEQUENCE [LARGE SCALE GENOMIC DNA]</scope>
</reference>
<dbReference type="InterPro" id="IPR036322">
    <property type="entry name" value="WD40_repeat_dom_sf"/>
</dbReference>